<dbReference type="CDD" id="cd13926">
    <property type="entry name" value="N-acetylmuramidase_GH108"/>
    <property type="match status" value="1"/>
</dbReference>
<accession>A0A2J7TJQ4</accession>
<dbReference type="SUPFAM" id="SSF53955">
    <property type="entry name" value="Lysozyme-like"/>
    <property type="match status" value="1"/>
</dbReference>
<dbReference type="RefSeq" id="WP_102842584.1">
    <property type="nucleotide sequence ID" value="NZ_PDZR01000003.1"/>
</dbReference>
<feature type="transmembrane region" description="Helical" evidence="1">
    <location>
        <begin position="197"/>
        <end position="219"/>
    </location>
</feature>
<keyword evidence="1" id="KW-0812">Transmembrane</keyword>
<name>A0A2J7TJQ4_METSI</name>
<comment type="caution">
    <text evidence="3">The sequence shown here is derived from an EMBL/GenBank/DDBJ whole genome shotgun (WGS) entry which is preliminary data.</text>
</comment>
<dbReference type="Proteomes" id="UP000236286">
    <property type="component" value="Unassembled WGS sequence"/>
</dbReference>
<evidence type="ECO:0000256" key="1">
    <source>
        <dbReference type="SAM" id="Phobius"/>
    </source>
</evidence>
<keyword evidence="1" id="KW-0472">Membrane</keyword>
<evidence type="ECO:0000313" key="4">
    <source>
        <dbReference type="Proteomes" id="UP000236286"/>
    </source>
</evidence>
<dbReference type="EMBL" id="PDZR01000003">
    <property type="protein sequence ID" value="PNG26995.1"/>
    <property type="molecule type" value="Genomic_DNA"/>
</dbReference>
<dbReference type="AlphaFoldDB" id="A0A2J7TJQ4"/>
<evidence type="ECO:0000259" key="2">
    <source>
        <dbReference type="Pfam" id="PF05838"/>
    </source>
</evidence>
<dbReference type="Gene3D" id="1.20.141.10">
    <property type="entry name" value="Chitosanase, subunit A, domain 1"/>
    <property type="match status" value="1"/>
</dbReference>
<dbReference type="OrthoDB" id="9815229at2"/>
<keyword evidence="1" id="KW-1133">Transmembrane helix</keyword>
<proteinExistence type="predicted"/>
<organism evidence="3 4">
    <name type="scientific">Methylocella silvestris</name>
    <dbReference type="NCBI Taxonomy" id="199596"/>
    <lineage>
        <taxon>Bacteria</taxon>
        <taxon>Pseudomonadati</taxon>
        <taxon>Pseudomonadota</taxon>
        <taxon>Alphaproteobacteria</taxon>
        <taxon>Hyphomicrobiales</taxon>
        <taxon>Beijerinckiaceae</taxon>
        <taxon>Methylocella</taxon>
    </lineage>
</organism>
<dbReference type="Pfam" id="PF05838">
    <property type="entry name" value="Glyco_hydro_108"/>
    <property type="match status" value="1"/>
</dbReference>
<reference evidence="3 4" key="1">
    <citation type="submission" date="2017-10" db="EMBL/GenBank/DDBJ databases">
        <title>Genome announcement of Methylocella silvestris TVC from permafrost.</title>
        <authorList>
            <person name="Wang J."/>
            <person name="Geng K."/>
            <person name="Ul-Haque F."/>
            <person name="Crombie A.T."/>
            <person name="Street L.E."/>
            <person name="Wookey P.A."/>
            <person name="Murrell J.C."/>
            <person name="Pratscher J."/>
        </authorList>
    </citation>
    <scope>NUCLEOTIDE SEQUENCE [LARGE SCALE GENOMIC DNA]</scope>
    <source>
        <strain evidence="3 4">TVC</strain>
    </source>
</reference>
<dbReference type="InterPro" id="IPR023346">
    <property type="entry name" value="Lysozyme-like_dom_sf"/>
</dbReference>
<evidence type="ECO:0000313" key="3">
    <source>
        <dbReference type="EMBL" id="PNG26995.1"/>
    </source>
</evidence>
<gene>
    <name evidence="3" type="ORF">CR492_04645</name>
</gene>
<feature type="domain" description="TtsA-like Glycoside hydrolase family 108" evidence="2">
    <location>
        <begin position="12"/>
        <end position="95"/>
    </location>
</feature>
<protein>
    <recommendedName>
        <fullName evidence="2">TtsA-like Glycoside hydrolase family 108 domain-containing protein</fullName>
    </recommendedName>
</protein>
<sequence length="261" mass="26862">MANGKFLTCLPYTLREEGGYSNDPRDPGGSTYKGVTQARYDQFRKSAGLPKRDVRLMSETELQTLYRSGYWDMVGAETLADGVDLSAFDLAVNSGPARAMAILRKAIGGSTGDTIGKIADLRLSFLHGLSTSAAFGKGWGARVARIEAASLKMAGLPIQPSAYAAASKAKAKAKLAKGGAAAVPASAAGAHVAGGHAWLTVAIIVVILAAAGVAAYAAWRQRQRADELAKAAADLAQQTAATEATRAAAAAQAVAKTPVKS</sequence>
<dbReference type="InterPro" id="IPR008565">
    <property type="entry name" value="TtsA-like_GH18_dom"/>
</dbReference>